<feature type="binding site" evidence="5">
    <location>
        <position position="37"/>
    </location>
    <ligand>
        <name>AMP</name>
        <dbReference type="ChEBI" id="CHEBI:456215"/>
    </ligand>
</feature>
<evidence type="ECO:0000256" key="2">
    <source>
        <dbReference type="ARBA" id="ARBA00022727"/>
    </source>
</evidence>
<evidence type="ECO:0000256" key="1">
    <source>
        <dbReference type="ARBA" id="ARBA00022679"/>
    </source>
</evidence>
<evidence type="ECO:0000256" key="5">
    <source>
        <dbReference type="HAMAP-Rule" id="MF_00235"/>
    </source>
</evidence>
<dbReference type="EMBL" id="RMBX01000003">
    <property type="protein sequence ID" value="RPD41760.1"/>
    <property type="molecule type" value="Genomic_DNA"/>
</dbReference>
<keyword evidence="1 5" id="KW-0808">Transferase</keyword>
<dbReference type="InterPro" id="IPR033690">
    <property type="entry name" value="Adenylat_kinase_CS"/>
</dbReference>
<feature type="binding site" evidence="5">
    <location>
        <position position="128"/>
    </location>
    <ligand>
        <name>ATP</name>
        <dbReference type="ChEBI" id="CHEBI:30616"/>
    </ligand>
</feature>
<keyword evidence="3 5" id="KW-0547">Nucleotide-binding</keyword>
<keyword evidence="9" id="KW-1185">Reference proteome</keyword>
<evidence type="ECO:0000256" key="4">
    <source>
        <dbReference type="ARBA" id="ARBA00022777"/>
    </source>
</evidence>
<keyword evidence="5" id="KW-0963">Cytoplasm</keyword>
<dbReference type="GO" id="GO:0005524">
    <property type="term" value="F:ATP binding"/>
    <property type="evidence" value="ECO:0007669"/>
    <property type="project" value="UniProtKB-UniRule"/>
</dbReference>
<feature type="binding site" evidence="5">
    <location>
        <begin position="58"/>
        <end position="60"/>
    </location>
    <ligand>
        <name>AMP</name>
        <dbReference type="ChEBI" id="CHEBI:456215"/>
    </ligand>
</feature>
<dbReference type="OrthoDB" id="9805030at2"/>
<dbReference type="SUPFAM" id="SSF52540">
    <property type="entry name" value="P-loop containing nucleoside triphosphate hydrolases"/>
    <property type="match status" value="1"/>
</dbReference>
<feature type="binding site" evidence="5">
    <location>
        <position position="174"/>
    </location>
    <ligand>
        <name>ATP</name>
        <dbReference type="ChEBI" id="CHEBI:30616"/>
    </ligand>
</feature>
<keyword evidence="4 5" id="KW-0418">Kinase</keyword>
<comment type="subunit">
    <text evidence="5 7">Monomer.</text>
</comment>
<comment type="subcellular location">
    <subcellularLocation>
        <location evidence="5 7">Cytoplasm</location>
    </subcellularLocation>
</comment>
<dbReference type="EC" id="2.7.4.3" evidence="5 7"/>
<evidence type="ECO:0000313" key="9">
    <source>
        <dbReference type="Proteomes" id="UP000279089"/>
    </source>
</evidence>
<comment type="catalytic activity">
    <reaction evidence="5 7">
        <text>AMP + ATP = 2 ADP</text>
        <dbReference type="Rhea" id="RHEA:12973"/>
        <dbReference type="ChEBI" id="CHEBI:30616"/>
        <dbReference type="ChEBI" id="CHEBI:456215"/>
        <dbReference type="ChEBI" id="CHEBI:456216"/>
        <dbReference type="EC" id="2.7.4.3"/>
    </reaction>
</comment>
<dbReference type="Gene3D" id="3.40.50.300">
    <property type="entry name" value="P-loop containing nucleotide triphosphate hydrolases"/>
    <property type="match status" value="1"/>
</dbReference>
<dbReference type="UniPathway" id="UPA00588">
    <property type="reaction ID" value="UER00649"/>
</dbReference>
<evidence type="ECO:0000256" key="6">
    <source>
        <dbReference type="RuleBase" id="RU003330"/>
    </source>
</evidence>
<dbReference type="GO" id="GO:0004017">
    <property type="term" value="F:AMP kinase activity"/>
    <property type="evidence" value="ECO:0007669"/>
    <property type="project" value="UniProtKB-UniRule"/>
</dbReference>
<feature type="region of interest" description="NMP" evidence="5">
    <location>
        <begin position="31"/>
        <end position="60"/>
    </location>
</feature>
<feature type="binding site" evidence="5">
    <location>
        <position position="93"/>
    </location>
    <ligand>
        <name>AMP</name>
        <dbReference type="ChEBI" id="CHEBI:456215"/>
    </ligand>
</feature>
<dbReference type="Pfam" id="PF00406">
    <property type="entry name" value="ADK"/>
    <property type="match status" value="1"/>
</dbReference>
<feature type="binding site" evidence="5">
    <location>
        <begin position="86"/>
        <end position="89"/>
    </location>
    <ligand>
        <name>AMP</name>
        <dbReference type="ChEBI" id="CHEBI:456215"/>
    </ligand>
</feature>
<proteinExistence type="inferred from homology"/>
<protein>
    <recommendedName>
        <fullName evidence="5 7">Adenylate kinase</fullName>
        <shortName evidence="5">AK</shortName>
        <ecNumber evidence="5 7">2.7.4.3</ecNumber>
    </recommendedName>
    <alternativeName>
        <fullName evidence="5">ATP-AMP transphosphorylase</fullName>
    </alternativeName>
    <alternativeName>
        <fullName evidence="5">ATP:AMP phosphotransferase</fullName>
    </alternativeName>
    <alternativeName>
        <fullName evidence="5">Adenylate monophosphate kinase</fullName>
    </alternativeName>
</protein>
<dbReference type="PROSITE" id="PS00113">
    <property type="entry name" value="ADENYLATE_KINASE"/>
    <property type="match status" value="1"/>
</dbReference>
<dbReference type="InterPro" id="IPR027417">
    <property type="entry name" value="P-loop_NTPase"/>
</dbReference>
<gene>
    <name evidence="5" type="primary">adk</name>
    <name evidence="8" type="ORF">EG028_06220</name>
</gene>
<feature type="binding site" evidence="5">
    <location>
        <position position="146"/>
    </location>
    <ligand>
        <name>AMP</name>
        <dbReference type="ChEBI" id="CHEBI:456215"/>
    </ligand>
</feature>
<dbReference type="CDD" id="cd01428">
    <property type="entry name" value="ADK"/>
    <property type="match status" value="1"/>
</dbReference>
<comment type="caution">
    <text evidence="5">Lacks conserved residue(s) required for the propagation of feature annotation.</text>
</comment>
<keyword evidence="2 5" id="KW-0545">Nucleotide biosynthesis</keyword>
<dbReference type="PANTHER" id="PTHR23359">
    <property type="entry name" value="NUCLEOTIDE KINASE"/>
    <property type="match status" value="1"/>
</dbReference>
<feature type="binding site" evidence="5">
    <location>
        <position position="134"/>
    </location>
    <ligand>
        <name>AMP</name>
        <dbReference type="ChEBI" id="CHEBI:456215"/>
    </ligand>
</feature>
<evidence type="ECO:0000256" key="3">
    <source>
        <dbReference type="ARBA" id="ARBA00022741"/>
    </source>
</evidence>
<comment type="similarity">
    <text evidence="5 6">Belongs to the adenylate kinase family.</text>
</comment>
<comment type="caution">
    <text evidence="8">The sequence shown here is derived from an EMBL/GenBank/DDBJ whole genome shotgun (WGS) entry which is preliminary data.</text>
</comment>
<dbReference type="InterPro" id="IPR000850">
    <property type="entry name" value="Adenylat/UMP-CMP_kin"/>
</dbReference>
<dbReference type="HAMAP" id="MF_00235">
    <property type="entry name" value="Adenylate_kinase_Adk"/>
    <property type="match status" value="1"/>
</dbReference>
<evidence type="ECO:0000313" key="8">
    <source>
        <dbReference type="EMBL" id="RPD41760.1"/>
    </source>
</evidence>
<dbReference type="Proteomes" id="UP000279089">
    <property type="component" value="Unassembled WGS sequence"/>
</dbReference>
<dbReference type="RefSeq" id="WP_120514698.1">
    <property type="nucleotide sequence ID" value="NZ_QXZY01000002.1"/>
</dbReference>
<dbReference type="PRINTS" id="PR00094">
    <property type="entry name" value="ADENYLTKNASE"/>
</dbReference>
<name>A0A3N4MNX7_9BACT</name>
<reference evidence="9" key="1">
    <citation type="submission" date="2018-11" db="EMBL/GenBank/DDBJ databases">
        <title>Chitinophaga lutea sp.nov., isolate from arsenic contaminated soil.</title>
        <authorList>
            <person name="Zong Y."/>
        </authorList>
    </citation>
    <scope>NUCLEOTIDE SEQUENCE [LARGE SCALE GENOMIC DNA]</scope>
    <source>
        <strain evidence="9">YLT18</strain>
    </source>
</reference>
<dbReference type="AlphaFoldDB" id="A0A3N4MNX7"/>
<accession>A0A3N4MNX7</accession>
<keyword evidence="5 7" id="KW-0067">ATP-binding</keyword>
<feature type="binding site" evidence="5">
    <location>
        <position position="32"/>
    </location>
    <ligand>
        <name>AMP</name>
        <dbReference type="ChEBI" id="CHEBI:456215"/>
    </ligand>
</feature>
<sequence length="188" mass="21580">MEILLITGPPYSGKGTQCEILETELGYKHISTGDWIRAEKAQQTHLGKLMQQYEERGELVPDEVMEVLLEHIIQDHRQEKGIILDGYPRTIPQVDTLLRILRRNTMHISHIINIDVPQDVLLERARKRAETSARLDDQDINTHLKRLGIFEEETRPAISYLEKLVPVNHIDGLGSIPEITAKMLDIVH</sequence>
<dbReference type="GO" id="GO:0044209">
    <property type="term" value="P:AMP salvage"/>
    <property type="evidence" value="ECO:0007669"/>
    <property type="project" value="UniProtKB-UniRule"/>
</dbReference>
<dbReference type="GO" id="GO:0005737">
    <property type="term" value="C:cytoplasm"/>
    <property type="evidence" value="ECO:0007669"/>
    <property type="project" value="UniProtKB-SubCell"/>
</dbReference>
<evidence type="ECO:0000256" key="7">
    <source>
        <dbReference type="RuleBase" id="RU003331"/>
    </source>
</evidence>
<organism evidence="8 9">
    <name type="scientific">Chitinophaga barathri</name>
    <dbReference type="NCBI Taxonomy" id="1647451"/>
    <lineage>
        <taxon>Bacteria</taxon>
        <taxon>Pseudomonadati</taxon>
        <taxon>Bacteroidota</taxon>
        <taxon>Chitinophagia</taxon>
        <taxon>Chitinophagales</taxon>
        <taxon>Chitinophagaceae</taxon>
        <taxon>Chitinophaga</taxon>
    </lineage>
</organism>
<comment type="function">
    <text evidence="5">Catalyzes the reversible transfer of the terminal phosphate group between ATP and AMP. Plays an important role in cellular energy homeostasis and in adenine nucleotide metabolism.</text>
</comment>
<comment type="pathway">
    <text evidence="5">Purine metabolism; AMP biosynthesis via salvage pathway; AMP from ADP: step 1/1.</text>
</comment>
<comment type="domain">
    <text evidence="5">Consists of three domains, a large central CORE domain and two small peripheral domains, NMPbind and LID, which undergo movements during catalysis. The LID domain closes over the site of phosphoryl transfer upon ATP binding. Assembling and dissambling the active center during each catalytic cycle provides an effective means to prevent ATP hydrolysis.</text>
</comment>